<dbReference type="Gene3D" id="3.90.190.20">
    <property type="entry name" value="Mur ligase, C-terminal domain"/>
    <property type="match status" value="1"/>
</dbReference>
<evidence type="ECO:0000256" key="7">
    <source>
        <dbReference type="ARBA" id="ARBA00022840"/>
    </source>
</evidence>
<keyword evidence="6" id="KW-0547">Nucleotide-binding</keyword>
<dbReference type="EMBL" id="CAESAK010000006">
    <property type="protein sequence ID" value="CAB4330235.1"/>
    <property type="molecule type" value="Genomic_DNA"/>
</dbReference>
<evidence type="ECO:0000256" key="2">
    <source>
        <dbReference type="ARBA" id="ARBA00004752"/>
    </source>
</evidence>
<dbReference type="SUPFAM" id="SSF53244">
    <property type="entry name" value="MurD-like peptide ligases, peptide-binding domain"/>
    <property type="match status" value="1"/>
</dbReference>
<dbReference type="SUPFAM" id="SSF53623">
    <property type="entry name" value="MurD-like peptide ligases, catalytic domain"/>
    <property type="match status" value="1"/>
</dbReference>
<feature type="domain" description="Mur ligase C-terminal" evidence="10">
    <location>
        <begin position="313"/>
        <end position="439"/>
    </location>
</feature>
<evidence type="ECO:0000256" key="6">
    <source>
        <dbReference type="ARBA" id="ARBA00022741"/>
    </source>
</evidence>
<proteinExistence type="inferred from homology"/>
<evidence type="ECO:0000259" key="9">
    <source>
        <dbReference type="Pfam" id="PF01225"/>
    </source>
</evidence>
<reference evidence="12" key="1">
    <citation type="submission" date="2020-05" db="EMBL/GenBank/DDBJ databases">
        <authorList>
            <person name="Chiriac C."/>
            <person name="Salcher M."/>
            <person name="Ghai R."/>
            <person name="Kavagutti S V."/>
        </authorList>
    </citation>
    <scope>NUCLEOTIDE SEQUENCE</scope>
</reference>
<dbReference type="Gene3D" id="3.40.50.720">
    <property type="entry name" value="NAD(P)-binding Rossmann-like Domain"/>
    <property type="match status" value="1"/>
</dbReference>
<evidence type="ECO:0000256" key="8">
    <source>
        <dbReference type="ARBA" id="ARBA00047833"/>
    </source>
</evidence>
<dbReference type="HAMAP" id="MF_00046">
    <property type="entry name" value="MurC"/>
    <property type="match status" value="1"/>
</dbReference>
<evidence type="ECO:0000256" key="4">
    <source>
        <dbReference type="ARBA" id="ARBA00022490"/>
    </source>
</evidence>
<dbReference type="Pfam" id="PF01225">
    <property type="entry name" value="Mur_ligase"/>
    <property type="match status" value="1"/>
</dbReference>
<dbReference type="UniPathway" id="UPA00219"/>
<protein>
    <recommendedName>
        <fullName evidence="3">UDP-N-acetylmuramate--L-alanine ligase</fullName>
        <ecNumber evidence="3">6.3.2.8</ecNumber>
    </recommendedName>
</protein>
<dbReference type="EC" id="6.3.2.8" evidence="3"/>
<dbReference type="NCBIfam" id="TIGR01082">
    <property type="entry name" value="murC"/>
    <property type="match status" value="1"/>
</dbReference>
<evidence type="ECO:0000259" key="11">
    <source>
        <dbReference type="Pfam" id="PF08245"/>
    </source>
</evidence>
<dbReference type="InterPro" id="IPR005758">
    <property type="entry name" value="UDP-N-AcMur_Ala_ligase_MurC"/>
</dbReference>
<sequence length="459" mass="48891">MSSLRGKRIHFIGIGGSGMSGLARIAIADGIEVSGSDSKDSSVLGALEALGAKIFRNHDGSHCEGADVVIYSTAISPSNPELIRAQELAIPMMRRAKALASLMEENISIAVAGTHGKTTTTSMATVAFQRCGVDPSFAIGGTITASGANAHRGSGDFFIAEADESDGSFTEYHPRAAIVTNVEHDHVDFFKSEAEVTQAFKSFVATIASDGFLIYCNDDPGSRALGIATTHCTSISYGADESSDLHIDQIELTPGGSRARALWRGRVVGIIELHVPGQHNLLNAAATLALGLAFNLPANDLLAGLSTFRGAGRRFELKATVHGIRVVDDYGHHPTEIEVTLEAARRYVDAGRIIVIFQPHRYSRTEAFLEKFASTLDQADDVTLLEIYAASEQPIAGMSSSLIADLMMHGKFIPNFIEATDRVIELAKPGDLILTLGAGDVNSLAPIIAEGLRKRFESQ</sequence>
<dbReference type="GO" id="GO:0009252">
    <property type="term" value="P:peptidoglycan biosynthetic process"/>
    <property type="evidence" value="ECO:0007669"/>
    <property type="project" value="UniProtKB-UniPathway"/>
</dbReference>
<evidence type="ECO:0000256" key="3">
    <source>
        <dbReference type="ARBA" id="ARBA00012211"/>
    </source>
</evidence>
<dbReference type="PANTHER" id="PTHR43445:SF3">
    <property type="entry name" value="UDP-N-ACETYLMURAMATE--L-ALANINE LIGASE"/>
    <property type="match status" value="1"/>
</dbReference>
<dbReference type="PANTHER" id="PTHR43445">
    <property type="entry name" value="UDP-N-ACETYLMURAMATE--L-ALANINE LIGASE-RELATED"/>
    <property type="match status" value="1"/>
</dbReference>
<name>A0A6J5YI65_9ZZZZ</name>
<dbReference type="Gene3D" id="3.40.1190.10">
    <property type="entry name" value="Mur-like, catalytic domain"/>
    <property type="match status" value="1"/>
</dbReference>
<feature type="domain" description="Mur ligase central" evidence="11">
    <location>
        <begin position="111"/>
        <end position="290"/>
    </location>
</feature>
<dbReference type="InterPro" id="IPR004101">
    <property type="entry name" value="Mur_ligase_C"/>
</dbReference>
<gene>
    <name evidence="12" type="ORF">UFOPK3775_00095</name>
</gene>
<evidence type="ECO:0000313" key="12">
    <source>
        <dbReference type="EMBL" id="CAB4330235.1"/>
    </source>
</evidence>
<dbReference type="GO" id="GO:0005737">
    <property type="term" value="C:cytoplasm"/>
    <property type="evidence" value="ECO:0007669"/>
    <property type="project" value="UniProtKB-SubCell"/>
</dbReference>
<dbReference type="InterPro" id="IPR050061">
    <property type="entry name" value="MurCDEF_pg_biosynth"/>
</dbReference>
<evidence type="ECO:0000256" key="1">
    <source>
        <dbReference type="ARBA" id="ARBA00004496"/>
    </source>
</evidence>
<keyword evidence="7" id="KW-0067">ATP-binding</keyword>
<dbReference type="GO" id="GO:0005524">
    <property type="term" value="F:ATP binding"/>
    <property type="evidence" value="ECO:0007669"/>
    <property type="project" value="UniProtKB-KW"/>
</dbReference>
<feature type="domain" description="Mur ligase N-terminal catalytic" evidence="9">
    <location>
        <begin position="8"/>
        <end position="105"/>
    </location>
</feature>
<accession>A0A6J5YI65</accession>
<dbReference type="AlphaFoldDB" id="A0A6J5YI65"/>
<keyword evidence="4" id="KW-0963">Cytoplasm</keyword>
<dbReference type="Pfam" id="PF08245">
    <property type="entry name" value="Mur_ligase_M"/>
    <property type="match status" value="1"/>
</dbReference>
<keyword evidence="5" id="KW-0436">Ligase</keyword>
<dbReference type="SUPFAM" id="SSF51984">
    <property type="entry name" value="MurCD N-terminal domain"/>
    <property type="match status" value="1"/>
</dbReference>
<dbReference type="InterPro" id="IPR036615">
    <property type="entry name" value="Mur_ligase_C_dom_sf"/>
</dbReference>
<dbReference type="InterPro" id="IPR036565">
    <property type="entry name" value="Mur-like_cat_sf"/>
</dbReference>
<dbReference type="Pfam" id="PF02875">
    <property type="entry name" value="Mur_ligase_C"/>
    <property type="match status" value="1"/>
</dbReference>
<organism evidence="12">
    <name type="scientific">freshwater metagenome</name>
    <dbReference type="NCBI Taxonomy" id="449393"/>
    <lineage>
        <taxon>unclassified sequences</taxon>
        <taxon>metagenomes</taxon>
        <taxon>ecological metagenomes</taxon>
    </lineage>
</organism>
<comment type="catalytic activity">
    <reaction evidence="8">
        <text>UDP-N-acetyl-alpha-D-muramate + L-alanine + ATP = UDP-N-acetyl-alpha-D-muramoyl-L-alanine + ADP + phosphate + H(+)</text>
        <dbReference type="Rhea" id="RHEA:23372"/>
        <dbReference type="ChEBI" id="CHEBI:15378"/>
        <dbReference type="ChEBI" id="CHEBI:30616"/>
        <dbReference type="ChEBI" id="CHEBI:43474"/>
        <dbReference type="ChEBI" id="CHEBI:57972"/>
        <dbReference type="ChEBI" id="CHEBI:70757"/>
        <dbReference type="ChEBI" id="CHEBI:83898"/>
        <dbReference type="ChEBI" id="CHEBI:456216"/>
        <dbReference type="EC" id="6.3.2.8"/>
    </reaction>
</comment>
<dbReference type="GO" id="GO:0008763">
    <property type="term" value="F:UDP-N-acetylmuramate-L-alanine ligase activity"/>
    <property type="evidence" value="ECO:0007669"/>
    <property type="project" value="UniProtKB-EC"/>
</dbReference>
<comment type="subcellular location">
    <subcellularLocation>
        <location evidence="1">Cytoplasm</location>
    </subcellularLocation>
</comment>
<dbReference type="InterPro" id="IPR000713">
    <property type="entry name" value="Mur_ligase_N"/>
</dbReference>
<comment type="pathway">
    <text evidence="2">Cell wall biogenesis; peptidoglycan biosynthesis.</text>
</comment>
<evidence type="ECO:0000259" key="10">
    <source>
        <dbReference type="Pfam" id="PF02875"/>
    </source>
</evidence>
<evidence type="ECO:0000256" key="5">
    <source>
        <dbReference type="ARBA" id="ARBA00022598"/>
    </source>
</evidence>
<dbReference type="InterPro" id="IPR013221">
    <property type="entry name" value="Mur_ligase_cen"/>
</dbReference>